<dbReference type="EMBL" id="JAEPQZ010000016">
    <property type="protein sequence ID" value="KAG2172812.1"/>
    <property type="molecule type" value="Genomic_DNA"/>
</dbReference>
<keyword evidence="2" id="KW-1185">Reference proteome</keyword>
<comment type="caution">
    <text evidence="1">The sequence shown here is derived from an EMBL/GenBank/DDBJ whole genome shotgun (WGS) entry which is preliminary data.</text>
</comment>
<sequence>MQSYTVRPMPWYLFTMMPTVRLCVWIAQPVTDSQPCKTRLLLSSVISDRQTLASCCSAFPQIFRVNAH</sequence>
<dbReference type="AlphaFoldDB" id="A0A8H7PF55"/>
<gene>
    <name evidence="1" type="ORF">INT43_000159</name>
</gene>
<dbReference type="Proteomes" id="UP000654370">
    <property type="component" value="Unassembled WGS sequence"/>
</dbReference>
<name>A0A8H7PF55_MORIS</name>
<accession>A0A8H7PF55</accession>
<evidence type="ECO:0000313" key="2">
    <source>
        <dbReference type="Proteomes" id="UP000654370"/>
    </source>
</evidence>
<organism evidence="1 2">
    <name type="scientific">Mortierella isabellina</name>
    <name type="common">Filamentous fungus</name>
    <name type="synonym">Umbelopsis isabellina</name>
    <dbReference type="NCBI Taxonomy" id="91625"/>
    <lineage>
        <taxon>Eukaryota</taxon>
        <taxon>Fungi</taxon>
        <taxon>Fungi incertae sedis</taxon>
        <taxon>Mucoromycota</taxon>
        <taxon>Mucoromycotina</taxon>
        <taxon>Umbelopsidomycetes</taxon>
        <taxon>Umbelopsidales</taxon>
        <taxon>Umbelopsidaceae</taxon>
        <taxon>Umbelopsis</taxon>
    </lineage>
</organism>
<evidence type="ECO:0000313" key="1">
    <source>
        <dbReference type="EMBL" id="KAG2172812.1"/>
    </source>
</evidence>
<proteinExistence type="predicted"/>
<protein>
    <submittedName>
        <fullName evidence="1">Uncharacterized protein</fullName>
    </submittedName>
</protein>
<reference evidence="1" key="1">
    <citation type="submission" date="2020-12" db="EMBL/GenBank/DDBJ databases">
        <title>Metabolic potential, ecology and presence of endohyphal bacteria is reflected in genomic diversity of Mucoromycotina.</title>
        <authorList>
            <person name="Muszewska A."/>
            <person name="Okrasinska A."/>
            <person name="Steczkiewicz K."/>
            <person name="Drgas O."/>
            <person name="Orlowska M."/>
            <person name="Perlinska-Lenart U."/>
            <person name="Aleksandrzak-Piekarczyk T."/>
            <person name="Szatraj K."/>
            <person name="Zielenkiewicz U."/>
            <person name="Pilsyk S."/>
            <person name="Malc E."/>
            <person name="Mieczkowski P."/>
            <person name="Kruszewska J.S."/>
            <person name="Biernat P."/>
            <person name="Pawlowska J."/>
        </authorList>
    </citation>
    <scope>NUCLEOTIDE SEQUENCE</scope>
    <source>
        <strain evidence="1">WA0000067209</strain>
    </source>
</reference>